<keyword evidence="1" id="KW-0472">Membrane</keyword>
<dbReference type="EMBL" id="JAAZQQ010000007">
    <property type="protein sequence ID" value="NKX46479.1"/>
    <property type="molecule type" value="Genomic_DNA"/>
</dbReference>
<gene>
    <name evidence="2" type="ORF">HCU73_17960</name>
</gene>
<keyword evidence="1" id="KW-1133">Transmembrane helix</keyword>
<sequence>MAQGITQPTGVNAAAQAILRLLIASYFLAVALQLIPGTDLGLLFTPVLPAPFDSALATGIVFILAFLIMAGTAVRLAALMMALMTFYASYLAMLSLGVGDELGAFWRDLALIAALLLTYPASDRAGRAEPRRRLQRHVAPRRIPGFSIGTLARRPLRPMPAVGLAALQAQAQPVRRMSEEATIFALRRRRHGASAVVPVIDPLDEVDNLFADDAGTPA</sequence>
<evidence type="ECO:0000313" key="3">
    <source>
        <dbReference type="Proteomes" id="UP000526408"/>
    </source>
</evidence>
<dbReference type="AlphaFoldDB" id="A0A7X6H1T4"/>
<feature type="transmembrane region" description="Helical" evidence="1">
    <location>
        <begin position="47"/>
        <end position="69"/>
    </location>
</feature>
<evidence type="ECO:0000313" key="2">
    <source>
        <dbReference type="EMBL" id="NKX46479.1"/>
    </source>
</evidence>
<dbReference type="Proteomes" id="UP000526408">
    <property type="component" value="Unassembled WGS sequence"/>
</dbReference>
<name>A0A7X6H1T4_9RHOB</name>
<evidence type="ECO:0008006" key="4">
    <source>
        <dbReference type="Google" id="ProtNLM"/>
    </source>
</evidence>
<reference evidence="2 3" key="1">
    <citation type="submission" date="2020-04" db="EMBL/GenBank/DDBJ databases">
        <authorList>
            <person name="Yoon J."/>
        </authorList>
    </citation>
    <scope>NUCLEOTIDE SEQUENCE [LARGE SCALE GENOMIC DNA]</scope>
    <source>
        <strain evidence="2 3">KMU-115</strain>
    </source>
</reference>
<dbReference type="RefSeq" id="WP_168624864.1">
    <property type="nucleotide sequence ID" value="NZ_JAAZQQ010000007.1"/>
</dbReference>
<keyword evidence="3" id="KW-1185">Reference proteome</keyword>
<comment type="caution">
    <text evidence="2">The sequence shown here is derived from an EMBL/GenBank/DDBJ whole genome shotgun (WGS) entry which is preliminary data.</text>
</comment>
<feature type="transmembrane region" description="Helical" evidence="1">
    <location>
        <begin position="17"/>
        <end position="35"/>
    </location>
</feature>
<proteinExistence type="predicted"/>
<keyword evidence="1" id="KW-0812">Transmembrane</keyword>
<organism evidence="2 3">
    <name type="scientific">Roseicyclus persicicus</name>
    <dbReference type="NCBI Taxonomy" id="2650661"/>
    <lineage>
        <taxon>Bacteria</taxon>
        <taxon>Pseudomonadati</taxon>
        <taxon>Pseudomonadota</taxon>
        <taxon>Alphaproteobacteria</taxon>
        <taxon>Rhodobacterales</taxon>
        <taxon>Roseobacteraceae</taxon>
        <taxon>Roseicyclus</taxon>
    </lineage>
</organism>
<accession>A0A7X6H1T4</accession>
<evidence type="ECO:0000256" key="1">
    <source>
        <dbReference type="SAM" id="Phobius"/>
    </source>
</evidence>
<protein>
    <recommendedName>
        <fullName evidence="4">DoxX family protein</fullName>
    </recommendedName>
</protein>